<dbReference type="InterPro" id="IPR050289">
    <property type="entry name" value="TorD/DmsD_chaperones"/>
</dbReference>
<gene>
    <name evidence="2" type="ORF">J2T55_002212</name>
</gene>
<dbReference type="Pfam" id="PF02613">
    <property type="entry name" value="Nitrate_red_del"/>
    <property type="match status" value="1"/>
</dbReference>
<dbReference type="PANTHER" id="PTHR34227">
    <property type="entry name" value="CHAPERONE PROTEIN YCDY"/>
    <property type="match status" value="1"/>
</dbReference>
<dbReference type="AlphaFoldDB" id="A0AAE3HN02"/>
<dbReference type="Gene3D" id="1.10.3480.10">
    <property type="entry name" value="TorD-like"/>
    <property type="match status" value="1"/>
</dbReference>
<sequence length="209" mass="23109">MSTPEPQELRSRVYGLLGHLLAGPPSAELLQRLAAVETDSAADEPLPRAWRGLSAAARSADPEALDDEYHALFIGLGRGELVPYASWYLTGLLMEQPLADLRRDLQRLGIERRMAVSEPEDHAAALCQAMALLCADTTEIEPQQAFVSQHLAPWLGRFFSDLQQAETADFYRAVAALGLAFLEFEQQFLAIDSIPTRSHKREGQSHEQA</sequence>
<evidence type="ECO:0000313" key="3">
    <source>
        <dbReference type="Proteomes" id="UP001204445"/>
    </source>
</evidence>
<reference evidence="2" key="1">
    <citation type="submission" date="2022-08" db="EMBL/GenBank/DDBJ databases">
        <title>Genomic Encyclopedia of Type Strains, Phase III (KMG-III): the genomes of soil and plant-associated and newly described type strains.</title>
        <authorList>
            <person name="Whitman W."/>
        </authorList>
    </citation>
    <scope>NUCLEOTIDE SEQUENCE</scope>
    <source>
        <strain evidence="2">HMT 1</strain>
    </source>
</reference>
<dbReference type="PANTHER" id="PTHR34227:SF1">
    <property type="entry name" value="DIMETHYL SULFOXIDE REDUCTASE CHAPERONE-RELATED"/>
    <property type="match status" value="1"/>
</dbReference>
<proteinExistence type="predicted"/>
<dbReference type="RefSeq" id="WP_259056593.1">
    <property type="nucleotide sequence ID" value="NZ_JANUCT010000017.1"/>
</dbReference>
<protein>
    <submittedName>
        <fullName evidence="2">TorA maturation chaperone TorD</fullName>
    </submittedName>
</protein>
<dbReference type="EMBL" id="JANUCT010000017">
    <property type="protein sequence ID" value="MCS3904177.1"/>
    <property type="molecule type" value="Genomic_DNA"/>
</dbReference>
<keyword evidence="3" id="KW-1185">Reference proteome</keyword>
<keyword evidence="1" id="KW-0143">Chaperone</keyword>
<dbReference type="InterPro" id="IPR020945">
    <property type="entry name" value="DMSO/NO3_reduct_chaperone"/>
</dbReference>
<accession>A0AAE3HN02</accession>
<comment type="caution">
    <text evidence="2">The sequence shown here is derived from an EMBL/GenBank/DDBJ whole genome shotgun (WGS) entry which is preliminary data.</text>
</comment>
<evidence type="ECO:0000256" key="1">
    <source>
        <dbReference type="ARBA" id="ARBA00023186"/>
    </source>
</evidence>
<name>A0AAE3HN02_9GAMM</name>
<dbReference type="SUPFAM" id="SSF89155">
    <property type="entry name" value="TorD-like"/>
    <property type="match status" value="1"/>
</dbReference>
<evidence type="ECO:0000313" key="2">
    <source>
        <dbReference type="EMBL" id="MCS3904177.1"/>
    </source>
</evidence>
<organism evidence="2 3">
    <name type="scientific">Methylohalomonas lacus</name>
    <dbReference type="NCBI Taxonomy" id="398773"/>
    <lineage>
        <taxon>Bacteria</taxon>
        <taxon>Pseudomonadati</taxon>
        <taxon>Pseudomonadota</taxon>
        <taxon>Gammaproteobacteria</taxon>
        <taxon>Methylohalomonadales</taxon>
        <taxon>Methylohalomonadaceae</taxon>
        <taxon>Methylohalomonas</taxon>
    </lineage>
</organism>
<dbReference type="InterPro" id="IPR036411">
    <property type="entry name" value="TorD-like_sf"/>
</dbReference>
<dbReference type="Proteomes" id="UP001204445">
    <property type="component" value="Unassembled WGS sequence"/>
</dbReference>